<gene>
    <name evidence="12" type="ORF">MTY_2706</name>
</gene>
<feature type="transmembrane region" description="Helical" evidence="10">
    <location>
        <begin position="179"/>
        <end position="201"/>
    </location>
</feature>
<dbReference type="PANTHER" id="PTHR30012:SF0">
    <property type="entry name" value="TYPE II SECRETION SYSTEM PROTEIN F-RELATED"/>
    <property type="match status" value="1"/>
</dbReference>
<evidence type="ECO:0000256" key="3">
    <source>
        <dbReference type="ARBA" id="ARBA00022448"/>
    </source>
</evidence>
<evidence type="ECO:0000256" key="9">
    <source>
        <dbReference type="RuleBase" id="RU003923"/>
    </source>
</evidence>
<evidence type="ECO:0000256" key="10">
    <source>
        <dbReference type="SAM" id="Phobius"/>
    </source>
</evidence>
<dbReference type="PROSITE" id="PS00874">
    <property type="entry name" value="T2SP_F"/>
    <property type="match status" value="1"/>
</dbReference>
<accession>A0A0S6UEZ3</accession>
<evidence type="ECO:0000256" key="1">
    <source>
        <dbReference type="ARBA" id="ARBA00004429"/>
    </source>
</evidence>
<evidence type="ECO:0000256" key="7">
    <source>
        <dbReference type="ARBA" id="ARBA00022989"/>
    </source>
</evidence>
<protein>
    <submittedName>
        <fullName evidence="12">Type II secretory pathway, component PulF</fullName>
    </submittedName>
</protein>
<keyword evidence="3 9" id="KW-0813">Transport</keyword>
<sequence>MAIYLYVWRGSMNFAYRGRDARGNAVSGNLEAENQEVAIQELRRQGIFITSLRPVDVKPALDWRGLFRRPVSRRDLALFCRQLATMLGAGLPIMSALRVLQRQVENPSLRESIGVLLQDLESGEAFYRALGRQPRVYPPIVIHTVEAGELGGALDETLERLAGHLEREHEVEEKVKSALTYPAVVSLVAVGAVIFLLTYVLPSFQVMLNSLQVPLPWPTRMILGLSEGLRRWWFVLVLLLAGAGYGFYRWRQGPDGRYQVDHLLLRLPIFGPVHQKTLLARFSRTLGTLLHSGVPVLLALEVVRRTVGNAVVARAVERAAESVRDGQSLAAPLEASGIFPPMMVEMITVGEETGALDAMLERVAVLYELEVEAVVSRLASLIEPVLIVGLGGIVGLIVISVFLPYFQMLGGIK</sequence>
<dbReference type="InterPro" id="IPR042094">
    <property type="entry name" value="T2SS_GspF_sf"/>
</dbReference>
<organism evidence="12">
    <name type="scientific">Moorella thermoacetica Y72</name>
    <dbReference type="NCBI Taxonomy" id="1325331"/>
    <lineage>
        <taxon>Bacteria</taxon>
        <taxon>Bacillati</taxon>
        <taxon>Bacillota</taxon>
        <taxon>Clostridia</taxon>
        <taxon>Neomoorellales</taxon>
        <taxon>Neomoorellaceae</taxon>
        <taxon>Neomoorella</taxon>
    </lineage>
</organism>
<evidence type="ECO:0000256" key="4">
    <source>
        <dbReference type="ARBA" id="ARBA00022475"/>
    </source>
</evidence>
<evidence type="ECO:0000256" key="6">
    <source>
        <dbReference type="ARBA" id="ARBA00022692"/>
    </source>
</evidence>
<keyword evidence="8 10" id="KW-0472">Membrane</keyword>
<keyword evidence="7 10" id="KW-1133">Transmembrane helix</keyword>
<dbReference type="InterPro" id="IPR003004">
    <property type="entry name" value="GspF/PilC"/>
</dbReference>
<feature type="domain" description="Type II secretion system protein GspF" evidence="11">
    <location>
        <begin position="282"/>
        <end position="404"/>
    </location>
</feature>
<dbReference type="FunFam" id="1.20.81.30:FF:000001">
    <property type="entry name" value="Type II secretion system protein F"/>
    <property type="match status" value="2"/>
</dbReference>
<dbReference type="PRINTS" id="PR00812">
    <property type="entry name" value="BCTERIALGSPF"/>
</dbReference>
<dbReference type="PANTHER" id="PTHR30012">
    <property type="entry name" value="GENERAL SECRETION PATHWAY PROTEIN"/>
    <property type="match status" value="1"/>
</dbReference>
<dbReference type="InterPro" id="IPR018076">
    <property type="entry name" value="T2SS_GspF_dom"/>
</dbReference>
<dbReference type="Gene3D" id="1.20.81.30">
    <property type="entry name" value="Type II secretion system (T2SS), domain F"/>
    <property type="match status" value="2"/>
</dbReference>
<dbReference type="AlphaFoldDB" id="A0A0S6UEZ3"/>
<dbReference type="EMBL" id="DF238840">
    <property type="protein sequence ID" value="GAF27365.1"/>
    <property type="molecule type" value="Genomic_DNA"/>
</dbReference>
<reference evidence="12" key="1">
    <citation type="journal article" date="2014" name="Gene">
        <title>Genome-guided analysis of transformation efficiency and carbon dioxide assimilation by Moorella thermoacetica Y72.</title>
        <authorList>
            <person name="Tsukahara K."/>
            <person name="Kita A."/>
            <person name="Nakashimada Y."/>
            <person name="Hoshino T."/>
            <person name="Murakami K."/>
        </authorList>
    </citation>
    <scope>NUCLEOTIDE SEQUENCE [LARGE SCALE GENOMIC DNA]</scope>
    <source>
        <strain evidence="12">Y72</strain>
    </source>
</reference>
<dbReference type="GO" id="GO:0005886">
    <property type="term" value="C:plasma membrane"/>
    <property type="evidence" value="ECO:0007669"/>
    <property type="project" value="UniProtKB-SubCell"/>
</dbReference>
<keyword evidence="6 9" id="KW-0812">Transmembrane</keyword>
<keyword evidence="4" id="KW-1003">Cell membrane</keyword>
<dbReference type="InterPro" id="IPR001992">
    <property type="entry name" value="T2SS_GspF/T4SS_PilC_CS"/>
</dbReference>
<feature type="transmembrane region" description="Helical" evidence="10">
    <location>
        <begin position="385"/>
        <end position="406"/>
    </location>
</feature>
<comment type="similarity">
    <text evidence="2 9">Belongs to the GSP F family.</text>
</comment>
<evidence type="ECO:0000313" key="12">
    <source>
        <dbReference type="EMBL" id="GAF27365.1"/>
    </source>
</evidence>
<evidence type="ECO:0000259" key="11">
    <source>
        <dbReference type="Pfam" id="PF00482"/>
    </source>
</evidence>
<feature type="domain" description="Type II secretion system protein GspF" evidence="11">
    <location>
        <begin position="79"/>
        <end position="202"/>
    </location>
</feature>
<dbReference type="Proteomes" id="UP000063718">
    <property type="component" value="Unassembled WGS sequence"/>
</dbReference>
<keyword evidence="5" id="KW-0997">Cell inner membrane</keyword>
<dbReference type="Pfam" id="PF00482">
    <property type="entry name" value="T2SSF"/>
    <property type="match status" value="2"/>
</dbReference>
<name>A0A0S6UEZ3_NEOTH</name>
<feature type="transmembrane region" description="Helical" evidence="10">
    <location>
        <begin position="231"/>
        <end position="248"/>
    </location>
</feature>
<comment type="subcellular location">
    <subcellularLocation>
        <location evidence="1">Cell inner membrane</location>
        <topology evidence="1">Multi-pass membrane protein</topology>
    </subcellularLocation>
    <subcellularLocation>
        <location evidence="9">Cell membrane</location>
        <topology evidence="9">Multi-pass membrane protein</topology>
    </subcellularLocation>
</comment>
<evidence type="ECO:0000256" key="5">
    <source>
        <dbReference type="ARBA" id="ARBA00022519"/>
    </source>
</evidence>
<proteinExistence type="inferred from homology"/>
<evidence type="ECO:0000256" key="2">
    <source>
        <dbReference type="ARBA" id="ARBA00005745"/>
    </source>
</evidence>
<dbReference type="GO" id="GO:0015628">
    <property type="term" value="P:protein secretion by the type II secretion system"/>
    <property type="evidence" value="ECO:0007669"/>
    <property type="project" value="TreeGrafter"/>
</dbReference>
<evidence type="ECO:0000256" key="8">
    <source>
        <dbReference type="ARBA" id="ARBA00023136"/>
    </source>
</evidence>